<organism evidence="2 3">
    <name type="scientific">Sporormia fimetaria CBS 119925</name>
    <dbReference type="NCBI Taxonomy" id="1340428"/>
    <lineage>
        <taxon>Eukaryota</taxon>
        <taxon>Fungi</taxon>
        <taxon>Dikarya</taxon>
        <taxon>Ascomycota</taxon>
        <taxon>Pezizomycotina</taxon>
        <taxon>Dothideomycetes</taxon>
        <taxon>Pleosporomycetidae</taxon>
        <taxon>Pleosporales</taxon>
        <taxon>Sporormiaceae</taxon>
        <taxon>Sporormia</taxon>
    </lineage>
</organism>
<feature type="compositionally biased region" description="Polar residues" evidence="1">
    <location>
        <begin position="47"/>
        <end position="78"/>
    </location>
</feature>
<keyword evidence="3" id="KW-1185">Reference proteome</keyword>
<dbReference type="OrthoDB" id="5413281at2759"/>
<reference evidence="2" key="1">
    <citation type="journal article" date="2020" name="Stud. Mycol.">
        <title>101 Dothideomycetes genomes: a test case for predicting lifestyles and emergence of pathogens.</title>
        <authorList>
            <person name="Haridas S."/>
            <person name="Albert R."/>
            <person name="Binder M."/>
            <person name="Bloem J."/>
            <person name="Labutti K."/>
            <person name="Salamov A."/>
            <person name="Andreopoulos B."/>
            <person name="Baker S."/>
            <person name="Barry K."/>
            <person name="Bills G."/>
            <person name="Bluhm B."/>
            <person name="Cannon C."/>
            <person name="Castanera R."/>
            <person name="Culley D."/>
            <person name="Daum C."/>
            <person name="Ezra D."/>
            <person name="Gonzalez J."/>
            <person name="Henrissat B."/>
            <person name="Kuo A."/>
            <person name="Liang C."/>
            <person name="Lipzen A."/>
            <person name="Lutzoni F."/>
            <person name="Magnuson J."/>
            <person name="Mondo S."/>
            <person name="Nolan M."/>
            <person name="Ohm R."/>
            <person name="Pangilinan J."/>
            <person name="Park H.-J."/>
            <person name="Ramirez L."/>
            <person name="Alfaro M."/>
            <person name="Sun H."/>
            <person name="Tritt A."/>
            <person name="Yoshinaga Y."/>
            <person name="Zwiers L.-H."/>
            <person name="Turgeon B."/>
            <person name="Goodwin S."/>
            <person name="Spatafora J."/>
            <person name="Crous P."/>
            <person name="Grigoriev I."/>
        </authorList>
    </citation>
    <scope>NUCLEOTIDE SEQUENCE</scope>
    <source>
        <strain evidence="2">CBS 119925</strain>
    </source>
</reference>
<evidence type="ECO:0008006" key="4">
    <source>
        <dbReference type="Google" id="ProtNLM"/>
    </source>
</evidence>
<protein>
    <recommendedName>
        <fullName evidence="4">SWIM-type domain-containing protein</fullName>
    </recommendedName>
</protein>
<accession>A0A6A6VAP9</accession>
<sequence>MHYVTIRSRDSLLEAALTGGRSISPPHKQSTKLLSLQLRSDLKLSASSRTSLSDLPPRSTSPRSARNAVTSSQKMPTSLPSPPPFVIQLLASLTTSPHAAGTIPSNANPLLDVSEATRKKILTLHVLFPNELSAALDLLDRGLVTRCRVRRDSDAESDACRQQSNVPSEDAAVAGAVGTENETQQSGAGVLDIPVDEEGHTRGGEAGAGGRAADGSTFQASASGLQHHEAAAAEAADTGLRHHEAAAAEAAETGLRHREAALASATSPPSVQNCAIQSGSLHQAPANASSNPPHTLNPSHAANPRVPDPSPSPPATSSARSESQTFYLVHSAASTTTSTSVLRDSAAARDATSAHSPHTYQIHLLAWHCTCPAFTFAAFPADDEPGLDVAVTEIRFSQLIKEFRRPQGPQCTPQCTHDEDRAEERGNPDRGNPELAGLRSKIMGLGFGIGEKRVSPVCKHLLACALVEYAPLFGGRGREREVGVSEAAGWAAGWGD</sequence>
<dbReference type="AlphaFoldDB" id="A0A6A6VAP9"/>
<feature type="region of interest" description="Disordered" evidence="1">
    <location>
        <begin position="47"/>
        <end position="80"/>
    </location>
</feature>
<feature type="compositionally biased region" description="Basic and acidic residues" evidence="1">
    <location>
        <begin position="416"/>
        <end position="432"/>
    </location>
</feature>
<name>A0A6A6VAP9_9PLEO</name>
<feature type="region of interest" description="Disordered" evidence="1">
    <location>
        <begin position="405"/>
        <end position="435"/>
    </location>
</feature>
<dbReference type="EMBL" id="MU006576">
    <property type="protein sequence ID" value="KAF2746784.1"/>
    <property type="molecule type" value="Genomic_DNA"/>
</dbReference>
<gene>
    <name evidence="2" type="ORF">M011DRAFT_468467</name>
</gene>
<evidence type="ECO:0000256" key="1">
    <source>
        <dbReference type="SAM" id="MobiDB-lite"/>
    </source>
</evidence>
<feature type="region of interest" description="Disordered" evidence="1">
    <location>
        <begin position="176"/>
        <end position="324"/>
    </location>
</feature>
<proteinExistence type="predicted"/>
<evidence type="ECO:0000313" key="3">
    <source>
        <dbReference type="Proteomes" id="UP000799440"/>
    </source>
</evidence>
<feature type="compositionally biased region" description="Polar residues" evidence="1">
    <location>
        <begin position="264"/>
        <end position="300"/>
    </location>
</feature>
<dbReference type="Proteomes" id="UP000799440">
    <property type="component" value="Unassembled WGS sequence"/>
</dbReference>
<evidence type="ECO:0000313" key="2">
    <source>
        <dbReference type="EMBL" id="KAF2746784.1"/>
    </source>
</evidence>